<feature type="binding site" evidence="7">
    <location>
        <position position="43"/>
    </location>
    <ligand>
        <name>3-phosphoshikimate</name>
        <dbReference type="ChEBI" id="CHEBI:145989"/>
    </ligand>
</feature>
<feature type="binding site" evidence="7">
    <location>
        <position position="191"/>
    </location>
    <ligand>
        <name>3-phosphoshikimate</name>
        <dbReference type="ChEBI" id="CHEBI:145989"/>
    </ligand>
</feature>
<keyword evidence="11" id="KW-1185">Reference proteome</keyword>
<dbReference type="InterPro" id="IPR036968">
    <property type="entry name" value="Enolpyruvate_Tfrase_sf"/>
</dbReference>
<dbReference type="GO" id="GO:0003866">
    <property type="term" value="F:3-phosphoshikimate 1-carboxyvinyltransferase activity"/>
    <property type="evidence" value="ECO:0007669"/>
    <property type="project" value="UniProtKB-EC"/>
</dbReference>
<keyword evidence="5 7" id="KW-0057">Aromatic amino acid biosynthesis</keyword>
<keyword evidence="4 7" id="KW-0808">Transferase</keyword>
<feature type="binding site" evidence="7">
    <location>
        <position position="191"/>
    </location>
    <ligand>
        <name>phosphoenolpyruvate</name>
        <dbReference type="ChEBI" id="CHEBI:58702"/>
    </ligand>
</feature>
<dbReference type="PIRSF" id="PIRSF000505">
    <property type="entry name" value="EPSPS"/>
    <property type="match status" value="1"/>
</dbReference>
<comment type="pathway">
    <text evidence="1 7">Metabolic intermediate biosynthesis; chorismate biosynthesis; chorismate from D-erythrose 4-phosphate and phosphoenolpyruvate: step 6/7.</text>
</comment>
<dbReference type="Proteomes" id="UP001241747">
    <property type="component" value="Unassembled WGS sequence"/>
</dbReference>
<feature type="binding site" evidence="7">
    <location>
        <position position="416"/>
    </location>
    <ligand>
        <name>phosphoenolpyruvate</name>
        <dbReference type="ChEBI" id="CHEBI:58702"/>
    </ligand>
</feature>
<dbReference type="PANTHER" id="PTHR21090:SF5">
    <property type="entry name" value="PENTAFUNCTIONAL AROM POLYPEPTIDE"/>
    <property type="match status" value="1"/>
</dbReference>
<sequence length="459" mass="47671">MSSPSAPPSSPVAGIHASAPAQPVTARRSDALHGTVRVPGDKSVSHRALIFGLFADGRTHITGLLEGEDVLNTAAACRALGARAERLGAGEWVVDGVGARGLVSPAAPLDFGNSGTGVRLMMGAVAGQDITATFDGDASLRRRPMKRVLDPLTLMGVEVTAQSEGGRLPLTLKGSDHLAAVTYETPVPSAQVKSAVLLAGLGATGETVVVEREATRDHTERMLAHFGADVRVEPFGHAGRRITLKGHPRLKAVPVDVPADPSSAAFPLVAALLVPGSEVVLTDLMLNPLRTGLITTLQEMGADIAILDARDEGGETVASLRVRHSRLMGVEVPPERAPAMIDEYPILAVAAAFAEGDTIMRGLSELRVKESDRLAAVADGLAACGIAHRVEGDDLIVSGRATVMGGGPVKTHMDHRIAMAFLVLGLASDAGVTVDDVSFIATSFPTFLPMMRALGAQID</sequence>
<protein>
    <recommendedName>
        <fullName evidence="7">3-phosphoshikimate 1-carboxyvinyltransferase</fullName>
        <ecNumber evidence="7">2.5.1.19</ecNumber>
    </recommendedName>
    <alternativeName>
        <fullName evidence="7">5-enolpyruvylshikimate-3-phosphate synthase</fullName>
        <shortName evidence="7">EPSP synthase</shortName>
        <shortName evidence="7">EPSPS</shortName>
    </alternativeName>
</protein>
<comment type="caution">
    <text evidence="10">The sequence shown here is derived from an EMBL/GenBank/DDBJ whole genome shotgun (WGS) entry which is preliminary data.</text>
</comment>
<dbReference type="EC" id="2.5.1.19" evidence="7"/>
<comment type="catalytic activity">
    <reaction evidence="6">
        <text>3-phosphoshikimate + phosphoenolpyruvate = 5-O-(1-carboxyvinyl)-3-phosphoshikimate + phosphate</text>
        <dbReference type="Rhea" id="RHEA:21256"/>
        <dbReference type="ChEBI" id="CHEBI:43474"/>
        <dbReference type="ChEBI" id="CHEBI:57701"/>
        <dbReference type="ChEBI" id="CHEBI:58702"/>
        <dbReference type="ChEBI" id="CHEBI:145989"/>
        <dbReference type="EC" id="2.5.1.19"/>
    </reaction>
    <physiologicalReaction direction="left-to-right" evidence="6">
        <dbReference type="Rhea" id="RHEA:21257"/>
    </physiologicalReaction>
</comment>
<accession>A0ABU0LCR3</accession>
<evidence type="ECO:0000256" key="6">
    <source>
        <dbReference type="ARBA" id="ARBA00044633"/>
    </source>
</evidence>
<dbReference type="PROSITE" id="PS00885">
    <property type="entry name" value="EPSP_SYNTHASE_2"/>
    <property type="match status" value="1"/>
</dbReference>
<dbReference type="HAMAP" id="MF_00210">
    <property type="entry name" value="EPSP_synth"/>
    <property type="match status" value="1"/>
</dbReference>
<reference evidence="10 11" key="1">
    <citation type="submission" date="2023-07" db="EMBL/GenBank/DDBJ databases">
        <title>Genomic Encyclopedia of Type Strains, Phase IV (KMG-IV): sequencing the most valuable type-strain genomes for metagenomic binning, comparative biology and taxonomic classification.</title>
        <authorList>
            <person name="Goeker M."/>
        </authorList>
    </citation>
    <scope>NUCLEOTIDE SEQUENCE [LARGE SCALE GENOMIC DNA]</scope>
    <source>
        <strain evidence="10 11">DSM 3770</strain>
    </source>
</reference>
<dbReference type="PROSITE" id="PS00104">
    <property type="entry name" value="EPSP_SYNTHASE_1"/>
    <property type="match status" value="1"/>
</dbReference>
<name>A0ABU0LCR3_XANAG</name>
<keyword evidence="3 7" id="KW-0028">Amino-acid biosynthesis</keyword>
<dbReference type="EMBL" id="JAUSVY010000003">
    <property type="protein sequence ID" value="MDQ0504911.1"/>
    <property type="molecule type" value="Genomic_DNA"/>
</dbReference>
<feature type="binding site" evidence="7">
    <location>
        <position position="143"/>
    </location>
    <ligand>
        <name>phosphoenolpyruvate</name>
        <dbReference type="ChEBI" id="CHEBI:58702"/>
    </ligand>
</feature>
<gene>
    <name evidence="7" type="primary">aroA</name>
    <name evidence="10" type="ORF">QOZ94_001693</name>
</gene>
<dbReference type="Gene3D" id="3.65.10.10">
    <property type="entry name" value="Enolpyruvate transferase domain"/>
    <property type="match status" value="2"/>
</dbReference>
<feature type="binding site" evidence="7">
    <location>
        <position position="369"/>
    </location>
    <ligand>
        <name>3-phosphoshikimate</name>
        <dbReference type="ChEBI" id="CHEBI:145989"/>
    </ligand>
</feature>
<dbReference type="PANTHER" id="PTHR21090">
    <property type="entry name" value="AROM/DEHYDROQUINATE SYNTHASE"/>
    <property type="match status" value="1"/>
</dbReference>
<feature type="binding site" evidence="7">
    <location>
        <position position="115"/>
    </location>
    <ligand>
        <name>phosphoenolpyruvate</name>
        <dbReference type="ChEBI" id="CHEBI:58702"/>
    </ligand>
</feature>
<evidence type="ECO:0000256" key="8">
    <source>
        <dbReference type="SAM" id="MobiDB-lite"/>
    </source>
</evidence>
<organism evidence="10 11">
    <name type="scientific">Xanthobacter agilis</name>
    <dbReference type="NCBI Taxonomy" id="47492"/>
    <lineage>
        <taxon>Bacteria</taxon>
        <taxon>Pseudomonadati</taxon>
        <taxon>Pseudomonadota</taxon>
        <taxon>Alphaproteobacteria</taxon>
        <taxon>Hyphomicrobiales</taxon>
        <taxon>Xanthobacteraceae</taxon>
        <taxon>Xanthobacter</taxon>
    </lineage>
</organism>
<comment type="caution">
    <text evidence="7">Lacks conserved residue(s) required for the propagation of feature annotation.</text>
</comment>
<feature type="region of interest" description="Disordered" evidence="8">
    <location>
        <begin position="1"/>
        <end position="28"/>
    </location>
</feature>
<feature type="binding site" evidence="7">
    <location>
        <position position="189"/>
    </location>
    <ligand>
        <name>3-phosphoshikimate</name>
        <dbReference type="ChEBI" id="CHEBI:145989"/>
    </ligand>
</feature>
<comment type="similarity">
    <text evidence="2 7">Belongs to the EPSP synthase family.</text>
</comment>
<evidence type="ECO:0000256" key="7">
    <source>
        <dbReference type="HAMAP-Rule" id="MF_00210"/>
    </source>
</evidence>
<evidence type="ECO:0000313" key="11">
    <source>
        <dbReference type="Proteomes" id="UP001241747"/>
    </source>
</evidence>
<dbReference type="CDD" id="cd01556">
    <property type="entry name" value="EPSP_synthase"/>
    <property type="match status" value="1"/>
</dbReference>
<dbReference type="RefSeq" id="WP_237344709.1">
    <property type="nucleotide sequence ID" value="NZ_JABWGX010000005.1"/>
</dbReference>
<dbReference type="InterPro" id="IPR001986">
    <property type="entry name" value="Enolpyruvate_Tfrase_dom"/>
</dbReference>
<feature type="binding site" evidence="7">
    <location>
        <position position="342"/>
    </location>
    <ligand>
        <name>3-phosphoshikimate</name>
        <dbReference type="ChEBI" id="CHEBI:145989"/>
    </ligand>
</feature>
<dbReference type="InterPro" id="IPR013792">
    <property type="entry name" value="RNA3'P_cycl/enolpyr_Trfase_a/b"/>
</dbReference>
<feature type="compositionally biased region" description="Pro residues" evidence="8">
    <location>
        <begin position="1"/>
        <end position="10"/>
    </location>
</feature>
<comment type="function">
    <text evidence="7">Catalyzes the transfer of the enolpyruvyl moiety of phosphoenolpyruvate (PEP) to the 5-hydroxyl of shikimate-3-phosphate (S3P) to produce enolpyruvyl shikimate-3-phosphate and inorganic phosphate.</text>
</comment>
<evidence type="ECO:0000256" key="2">
    <source>
        <dbReference type="ARBA" id="ARBA00009948"/>
    </source>
</evidence>
<evidence type="ECO:0000259" key="9">
    <source>
        <dbReference type="Pfam" id="PF00275"/>
    </source>
</evidence>
<evidence type="ECO:0000256" key="3">
    <source>
        <dbReference type="ARBA" id="ARBA00022605"/>
    </source>
</evidence>
<comment type="subcellular location">
    <subcellularLocation>
        <location evidence="7">Cytoplasm</location>
    </subcellularLocation>
</comment>
<evidence type="ECO:0000256" key="4">
    <source>
        <dbReference type="ARBA" id="ARBA00022679"/>
    </source>
</evidence>
<proteinExistence type="inferred from homology"/>
<evidence type="ECO:0000256" key="1">
    <source>
        <dbReference type="ARBA" id="ARBA00004811"/>
    </source>
</evidence>
<keyword evidence="7" id="KW-0963">Cytoplasm</keyword>
<dbReference type="InterPro" id="IPR023193">
    <property type="entry name" value="EPSP_synthase_CS"/>
</dbReference>
<feature type="binding site" evidence="7">
    <location>
        <position position="47"/>
    </location>
    <ligand>
        <name>3-phosphoshikimate</name>
        <dbReference type="ChEBI" id="CHEBI:145989"/>
    </ligand>
</feature>
<feature type="binding site" evidence="7">
    <location>
        <position position="42"/>
    </location>
    <ligand>
        <name>3-phosphoshikimate</name>
        <dbReference type="ChEBI" id="CHEBI:145989"/>
    </ligand>
</feature>
<evidence type="ECO:0000256" key="5">
    <source>
        <dbReference type="ARBA" id="ARBA00023141"/>
    </source>
</evidence>
<feature type="binding site" evidence="7">
    <location>
        <position position="42"/>
    </location>
    <ligand>
        <name>phosphoenolpyruvate</name>
        <dbReference type="ChEBI" id="CHEBI:58702"/>
    </ligand>
</feature>
<dbReference type="NCBIfam" id="TIGR01356">
    <property type="entry name" value="aroA"/>
    <property type="match status" value="1"/>
</dbReference>
<evidence type="ECO:0000313" key="10">
    <source>
        <dbReference type="EMBL" id="MDQ0504911.1"/>
    </source>
</evidence>
<feature type="domain" description="Enolpyruvate transferase" evidence="9">
    <location>
        <begin position="29"/>
        <end position="449"/>
    </location>
</feature>
<comment type="subunit">
    <text evidence="7">Monomer.</text>
</comment>
<feature type="binding site" evidence="7">
    <location>
        <position position="373"/>
    </location>
    <ligand>
        <name>phosphoenolpyruvate</name>
        <dbReference type="ChEBI" id="CHEBI:58702"/>
    </ligand>
</feature>
<dbReference type="InterPro" id="IPR006264">
    <property type="entry name" value="EPSP_synthase"/>
</dbReference>
<dbReference type="Pfam" id="PF00275">
    <property type="entry name" value="EPSP_synthase"/>
    <property type="match status" value="1"/>
</dbReference>
<feature type="active site" description="Proton acceptor" evidence="7">
    <location>
        <position position="342"/>
    </location>
</feature>
<dbReference type="SUPFAM" id="SSF55205">
    <property type="entry name" value="EPT/RTPC-like"/>
    <property type="match status" value="1"/>
</dbReference>